<dbReference type="GO" id="GO:0051301">
    <property type="term" value="P:cell division"/>
    <property type="evidence" value="ECO:0007669"/>
    <property type="project" value="UniProtKB-KW"/>
</dbReference>
<keyword evidence="6" id="KW-0131">Cell cycle</keyword>
<evidence type="ECO:0000256" key="1">
    <source>
        <dbReference type="ARBA" id="ARBA00006445"/>
    </source>
</evidence>
<evidence type="ECO:0000256" key="6">
    <source>
        <dbReference type="ARBA" id="ARBA00023306"/>
    </source>
</evidence>
<keyword evidence="10" id="KW-1185">Reference proteome</keyword>
<keyword evidence="2 7" id="KW-0853">WD repeat</keyword>
<dbReference type="PROSITE" id="PS50294">
    <property type="entry name" value="WD_REPEATS_REGION"/>
    <property type="match status" value="2"/>
</dbReference>
<dbReference type="RefSeq" id="XP_022251738.1">
    <property type="nucleotide sequence ID" value="XM_022396030.1"/>
</dbReference>
<dbReference type="SUPFAM" id="SSF50978">
    <property type="entry name" value="WD40 repeat-like"/>
    <property type="match status" value="1"/>
</dbReference>
<dbReference type="Pfam" id="PF24807">
    <property type="entry name" value="WD40_CDC20-Fz"/>
    <property type="match status" value="1"/>
</dbReference>
<dbReference type="CDD" id="cd00200">
    <property type="entry name" value="WD40"/>
    <property type="match status" value="1"/>
</dbReference>
<dbReference type="PANTHER" id="PTHR19918:SF8">
    <property type="entry name" value="FI02843P"/>
    <property type="match status" value="1"/>
</dbReference>
<feature type="domain" description="CDC20/Fizzy WD40" evidence="9">
    <location>
        <begin position="198"/>
        <end position="492"/>
    </location>
</feature>
<evidence type="ECO:0000256" key="3">
    <source>
        <dbReference type="ARBA" id="ARBA00022618"/>
    </source>
</evidence>
<dbReference type="GeneID" id="106467835"/>
<feature type="repeat" description="WD" evidence="7">
    <location>
        <begin position="244"/>
        <end position="285"/>
    </location>
</feature>
<keyword evidence="4" id="KW-0677">Repeat</keyword>
<dbReference type="RefSeq" id="XP_013783667.1">
    <property type="nucleotide sequence ID" value="XM_013928213.2"/>
</dbReference>
<protein>
    <submittedName>
        <fullName evidence="11 12">Cell division cycle protein 20 homolog</fullName>
    </submittedName>
</protein>
<evidence type="ECO:0000256" key="8">
    <source>
        <dbReference type="SAM" id="MobiDB-lite"/>
    </source>
</evidence>
<organism evidence="10 11">
    <name type="scientific">Limulus polyphemus</name>
    <name type="common">Atlantic horseshoe crab</name>
    <dbReference type="NCBI Taxonomy" id="6850"/>
    <lineage>
        <taxon>Eukaryota</taxon>
        <taxon>Metazoa</taxon>
        <taxon>Ecdysozoa</taxon>
        <taxon>Arthropoda</taxon>
        <taxon>Chelicerata</taxon>
        <taxon>Merostomata</taxon>
        <taxon>Xiphosura</taxon>
        <taxon>Limulidae</taxon>
        <taxon>Limulus</taxon>
    </lineage>
</organism>
<dbReference type="PROSITE" id="PS50082">
    <property type="entry name" value="WD_REPEATS_2"/>
    <property type="match status" value="3"/>
</dbReference>
<dbReference type="InterPro" id="IPR001680">
    <property type="entry name" value="WD40_rpt"/>
</dbReference>
<reference evidence="11 12" key="1">
    <citation type="submission" date="2025-05" db="UniProtKB">
        <authorList>
            <consortium name="RefSeq"/>
        </authorList>
    </citation>
    <scope>IDENTIFICATION</scope>
    <source>
        <tissue evidence="11 12">Muscle</tissue>
    </source>
</reference>
<dbReference type="InterPro" id="IPR015943">
    <property type="entry name" value="WD40/YVTN_repeat-like_dom_sf"/>
</dbReference>
<evidence type="ECO:0000313" key="11">
    <source>
        <dbReference type="RefSeq" id="XP_013783667.1"/>
    </source>
</evidence>
<evidence type="ECO:0000256" key="5">
    <source>
        <dbReference type="ARBA" id="ARBA00022776"/>
    </source>
</evidence>
<dbReference type="PANTHER" id="PTHR19918">
    <property type="entry name" value="CELL DIVISION CYCLE 20 CDC20 FIZZY -RELATED"/>
    <property type="match status" value="1"/>
</dbReference>
<feature type="repeat" description="WD" evidence="7">
    <location>
        <begin position="327"/>
        <end position="358"/>
    </location>
</feature>
<evidence type="ECO:0000313" key="12">
    <source>
        <dbReference type="RefSeq" id="XP_022251737.1"/>
    </source>
</evidence>
<dbReference type="SMART" id="SM00320">
    <property type="entry name" value="WD40"/>
    <property type="match status" value="7"/>
</dbReference>
<evidence type="ECO:0000313" key="13">
    <source>
        <dbReference type="RefSeq" id="XP_022251738.1"/>
    </source>
</evidence>
<sequence length="521" mass="57389">MSHFALEKDINNALRMDGPITVGPVPRWQRKALENSTSSVNNSLNASQSLTSSLSQSALNISSNQNVTSNNKTPKNTPGKSKSTPGRAKTPKTPGNSGDRFIPNRSGMQFEIGHYMLTRDQKSEDEKMSPNKQEYHKSMSENIAGDLSNFRILSYQNKAPPAPEGHANNLRVIYSSSKAPASTRKTARYIPQVPERILDAPEIVDDYYLNLIDWSAHNHLAVALAGHVYLWNAGSGEIQQLLEMEESNEYITSVSWIKEGNYLAVGTSTAEVQLWDVEVPKRVRIMRSHSARVGSLTWNAYILSSGCRSGAIHHHDVRVANHHVGSLLSHCQEVCGLKWSPDGRYLASGGNDNILNVWPASIGQSDIQPIYSFTQHQAAVKAVSWCPWQPHILASGGGTADRSIRFWNSNLGSCLNTVDTKSQVCSILWSSHYKEIISGHGYANNELIIWKYPNMAKVAELTGHTARVLHLSMSPDGTTVVSAGADETLRLWKCFAVDSITKKKDTSSGQRSTGPMLLSIR</sequence>
<keyword evidence="5" id="KW-0498">Mitosis</keyword>
<feature type="region of interest" description="Disordered" evidence="8">
    <location>
        <begin position="62"/>
        <end position="105"/>
    </location>
</feature>
<dbReference type="InterPro" id="IPR056150">
    <property type="entry name" value="WD40_CDC20-Fz"/>
</dbReference>
<comment type="similarity">
    <text evidence="1">Belongs to the WD repeat CDC20/Fizzy family.</text>
</comment>
<dbReference type="InterPro" id="IPR033010">
    <property type="entry name" value="Cdc20/Fizzy"/>
</dbReference>
<proteinExistence type="inferred from homology"/>
<dbReference type="RefSeq" id="XP_022251737.1">
    <property type="nucleotide sequence ID" value="XM_022396029.1"/>
</dbReference>
<evidence type="ECO:0000256" key="7">
    <source>
        <dbReference type="PROSITE-ProRule" id="PRU00221"/>
    </source>
</evidence>
<evidence type="ECO:0000259" key="9">
    <source>
        <dbReference type="Pfam" id="PF24807"/>
    </source>
</evidence>
<accession>A0ABM1BK97</accession>
<dbReference type="Proteomes" id="UP000694941">
    <property type="component" value="Unplaced"/>
</dbReference>
<dbReference type="InterPro" id="IPR036322">
    <property type="entry name" value="WD40_repeat_dom_sf"/>
</dbReference>
<keyword evidence="3 11" id="KW-0132">Cell division</keyword>
<evidence type="ECO:0000256" key="2">
    <source>
        <dbReference type="ARBA" id="ARBA00022574"/>
    </source>
</evidence>
<name>A0ABM1BK97_LIMPO</name>
<feature type="compositionally biased region" description="Polar residues" evidence="8">
    <location>
        <begin position="67"/>
        <end position="84"/>
    </location>
</feature>
<gene>
    <name evidence="11 12 13" type="primary">LOC106467835</name>
</gene>
<evidence type="ECO:0000313" key="10">
    <source>
        <dbReference type="Proteomes" id="UP000694941"/>
    </source>
</evidence>
<feature type="repeat" description="WD" evidence="7">
    <location>
        <begin position="461"/>
        <end position="493"/>
    </location>
</feature>
<dbReference type="Gene3D" id="2.130.10.10">
    <property type="entry name" value="YVTN repeat-like/Quinoprotein amine dehydrogenase"/>
    <property type="match status" value="1"/>
</dbReference>
<evidence type="ECO:0000256" key="4">
    <source>
        <dbReference type="ARBA" id="ARBA00022737"/>
    </source>
</evidence>